<evidence type="ECO:0000313" key="2">
    <source>
        <dbReference type="Proteomes" id="UP001164539"/>
    </source>
</evidence>
<proteinExistence type="predicted"/>
<dbReference type="EMBL" id="CM051397">
    <property type="protein sequence ID" value="KAJ4720246.1"/>
    <property type="molecule type" value="Genomic_DNA"/>
</dbReference>
<keyword evidence="2" id="KW-1185">Reference proteome</keyword>
<evidence type="ECO:0000313" key="1">
    <source>
        <dbReference type="EMBL" id="KAJ4720246.1"/>
    </source>
</evidence>
<sequence length="690" mass="83322">MAPDLSRLYVSQKDAEVNLPRAVRVKDKTPAPIQITAEQIIREAREHYVTGIQQPKQKITDASELADYRLRKRKEFEDLIRRAKWDVKVWKKYAQWEESQKDFNRARSVWERAIDVEYKSYSVWLNYAEFEMKNKFINHARNIWDRAVTLLPRVDQLWYKYIHMEEMLGNVAGARQIFERWMKWMPDEQGWLSYIKFELRYNETNHARQIYESFVLCHPKISAWIRYAKFEMRNMEIDRERNVFERAVEQLADDEEAEQLFVAFAEFEERCKETERARFIYKFALDRIPKGRAENLYVKFMAFERQYGKEEEIEDLVVRKRRFEYEDDVRKNPMNYNTWFDYIRLEENIGNNKERVRELYERAIANVPPTEEKKYWIRYIYVWMNYALYEELETRDIERTRDVYRQCLKLIPHSKFSFAKIWLLAAEFEIRQLNLNGARQILGNAIGKAPKGKIFMRYIELELMLGNVDRARKLHEKYLEWSPENCFAWIKYAELEEHMDQTERARAIFEPGIGQEQLDVPENLWKAYIDFEISLGEDERTRAIFERLLDRTQHLKVWIGYATFEASTVAKEDDNVDLKKQCVARARRVFERAVEYFRKSAPELKEERAMLVDEWLKIEKGFGHELGDLSLVRAERPKKLKMIRPIFTSHGEAAAYEEYIDYLFPEGQPQTTNFKILEAAYRWKKQRTDS</sequence>
<organism evidence="1 2">
    <name type="scientific">Melia azedarach</name>
    <name type="common">Chinaberry tree</name>
    <dbReference type="NCBI Taxonomy" id="155640"/>
    <lineage>
        <taxon>Eukaryota</taxon>
        <taxon>Viridiplantae</taxon>
        <taxon>Streptophyta</taxon>
        <taxon>Embryophyta</taxon>
        <taxon>Tracheophyta</taxon>
        <taxon>Spermatophyta</taxon>
        <taxon>Magnoliopsida</taxon>
        <taxon>eudicotyledons</taxon>
        <taxon>Gunneridae</taxon>
        <taxon>Pentapetalae</taxon>
        <taxon>rosids</taxon>
        <taxon>malvids</taxon>
        <taxon>Sapindales</taxon>
        <taxon>Meliaceae</taxon>
        <taxon>Melia</taxon>
    </lineage>
</organism>
<name>A0ACC1Y920_MELAZ</name>
<accession>A0ACC1Y920</accession>
<protein>
    <submittedName>
        <fullName evidence="1">Crooked neck-like protein 1</fullName>
    </submittedName>
</protein>
<reference evidence="1 2" key="1">
    <citation type="journal article" date="2023" name="Science">
        <title>Complex scaffold remodeling in plant triterpene biosynthesis.</title>
        <authorList>
            <person name="De La Pena R."/>
            <person name="Hodgson H."/>
            <person name="Liu J.C."/>
            <person name="Stephenson M.J."/>
            <person name="Martin A.C."/>
            <person name="Owen C."/>
            <person name="Harkess A."/>
            <person name="Leebens-Mack J."/>
            <person name="Jimenez L.E."/>
            <person name="Osbourn A."/>
            <person name="Sattely E.S."/>
        </authorList>
    </citation>
    <scope>NUCLEOTIDE SEQUENCE [LARGE SCALE GENOMIC DNA]</scope>
    <source>
        <strain evidence="2">cv. JPN11</strain>
        <tissue evidence="1">Leaf</tissue>
    </source>
</reference>
<gene>
    <name evidence="1" type="ORF">OWV82_008108</name>
</gene>
<comment type="caution">
    <text evidence="1">The sequence shown here is derived from an EMBL/GenBank/DDBJ whole genome shotgun (WGS) entry which is preliminary data.</text>
</comment>
<dbReference type="Proteomes" id="UP001164539">
    <property type="component" value="Chromosome 4"/>
</dbReference>